<gene>
    <name evidence="1" type="ORF">J1M35_00795</name>
</gene>
<accession>A0A975CFK8</accession>
<organism evidence="1 2">
    <name type="scientific">Ottowia testudinis</name>
    <dbReference type="NCBI Taxonomy" id="2816950"/>
    <lineage>
        <taxon>Bacteria</taxon>
        <taxon>Pseudomonadati</taxon>
        <taxon>Pseudomonadota</taxon>
        <taxon>Betaproteobacteria</taxon>
        <taxon>Burkholderiales</taxon>
        <taxon>Comamonadaceae</taxon>
        <taxon>Ottowia</taxon>
    </lineage>
</organism>
<dbReference type="RefSeq" id="WP_208009248.1">
    <property type="nucleotide sequence ID" value="NZ_CP071796.1"/>
</dbReference>
<evidence type="ECO:0000313" key="1">
    <source>
        <dbReference type="EMBL" id="QTD45500.1"/>
    </source>
</evidence>
<keyword evidence="2" id="KW-1185">Reference proteome</keyword>
<dbReference type="EMBL" id="CP071796">
    <property type="protein sequence ID" value="QTD45500.1"/>
    <property type="molecule type" value="Genomic_DNA"/>
</dbReference>
<name>A0A975CFK8_9BURK</name>
<evidence type="ECO:0000313" key="2">
    <source>
        <dbReference type="Proteomes" id="UP000663903"/>
    </source>
</evidence>
<dbReference type="Proteomes" id="UP000663903">
    <property type="component" value="Chromosome"/>
</dbReference>
<dbReference type="AlphaFoldDB" id="A0A975CFK8"/>
<protein>
    <submittedName>
        <fullName evidence="1">Uncharacterized protein</fullName>
    </submittedName>
</protein>
<sequence>MSNNVNPLAMMAVSSMPNAQGKNGKSASWYEVMAEAWGKTLNAKATEIETAADELAGGNDKPAHITKMTALAQQMGFMSNSAHTSLQSVGTALETMARKQ</sequence>
<proteinExistence type="predicted"/>
<dbReference type="KEGG" id="otd:J1M35_00795"/>
<reference evidence="1" key="1">
    <citation type="submission" date="2021-03" db="EMBL/GenBank/DDBJ databases">
        <title>Ottowia sp. 27C isolated from the cloaca of a Giant Asian pond turtle (Heosemys grandis).</title>
        <authorList>
            <person name="Spergser J."/>
            <person name="Busse H.-J."/>
        </authorList>
    </citation>
    <scope>NUCLEOTIDE SEQUENCE</scope>
    <source>
        <strain evidence="1">27C</strain>
    </source>
</reference>